<keyword evidence="2" id="KW-0378">Hydrolase</keyword>
<dbReference type="PANTHER" id="PTHR43433">
    <property type="entry name" value="HYDROLASE, ALPHA/BETA FOLD FAMILY PROTEIN"/>
    <property type="match status" value="1"/>
</dbReference>
<dbReference type="eggNOG" id="COG0596">
    <property type="taxonomic scope" value="Bacteria"/>
</dbReference>
<dbReference type="InterPro" id="IPR050471">
    <property type="entry name" value="AB_hydrolase"/>
</dbReference>
<organism evidence="2 3">
    <name type="scientific">Deinococcus maricopensis (strain DSM 21211 / LMG 22137 / NRRL B-23946 / LB-34)</name>
    <dbReference type="NCBI Taxonomy" id="709986"/>
    <lineage>
        <taxon>Bacteria</taxon>
        <taxon>Thermotogati</taxon>
        <taxon>Deinococcota</taxon>
        <taxon>Deinococci</taxon>
        <taxon>Deinococcales</taxon>
        <taxon>Deinococcaceae</taxon>
        <taxon>Deinococcus</taxon>
    </lineage>
</organism>
<evidence type="ECO:0000313" key="2">
    <source>
        <dbReference type="EMBL" id="ADV67304.1"/>
    </source>
</evidence>
<sequence>MPGARRIPTLRGMPMDLTPPERQRALRLPDGRTFAWSEWGPPDGLPVVFCTGAAMSGTLAFGTAHLRALGVRLISPDRPGLGRSDPHPAKTLSSWADDTRHLLSAERLPSARAVGFSQGAPFALALAGAGLVDAVALVSGQDDLAHPDLRARLHPDVAGMVDAAQHDPDGFEAHFASFATADGLWQLILGMSGERDRALYLDPAFHAAYRRALGEGFSRGAAAYARDLVNALRSWPTPPEQVTVPVHLWYGAQDTSIVHSPDFGETLAWRLPNVTRVLDPDEGGSVLWTRAHDILRTLLARPT</sequence>
<dbReference type="PANTHER" id="PTHR43433:SF10">
    <property type="entry name" value="AB HYDROLASE-1 DOMAIN-CONTAINING PROTEIN"/>
    <property type="match status" value="1"/>
</dbReference>
<dbReference type="EMBL" id="CP002454">
    <property type="protein sequence ID" value="ADV67304.1"/>
    <property type="molecule type" value="Genomic_DNA"/>
</dbReference>
<dbReference type="Gene3D" id="3.40.50.1820">
    <property type="entry name" value="alpha/beta hydrolase"/>
    <property type="match status" value="1"/>
</dbReference>
<evidence type="ECO:0000259" key="1">
    <source>
        <dbReference type="Pfam" id="PF00561"/>
    </source>
</evidence>
<evidence type="ECO:0000313" key="3">
    <source>
        <dbReference type="Proteomes" id="UP000008635"/>
    </source>
</evidence>
<dbReference type="HOGENOM" id="CLU_020336_49_0_0"/>
<dbReference type="KEGG" id="dmr:Deima_1655"/>
<dbReference type="Proteomes" id="UP000008635">
    <property type="component" value="Chromosome"/>
</dbReference>
<dbReference type="GO" id="GO:0016787">
    <property type="term" value="F:hydrolase activity"/>
    <property type="evidence" value="ECO:0007669"/>
    <property type="project" value="UniProtKB-KW"/>
</dbReference>
<dbReference type="InterPro" id="IPR000073">
    <property type="entry name" value="AB_hydrolase_1"/>
</dbReference>
<reference evidence="3" key="2">
    <citation type="submission" date="2011-01" db="EMBL/GenBank/DDBJ databases">
        <title>The complete genome of Deinococcus maricopensis DSM 21211.</title>
        <authorList>
            <consortium name="US DOE Joint Genome Institute (JGI-PGF)"/>
            <person name="Lucas S."/>
            <person name="Copeland A."/>
            <person name="Lapidus A."/>
            <person name="Goodwin L."/>
            <person name="Pitluck S."/>
            <person name="Kyrpides N."/>
            <person name="Mavromatis K."/>
            <person name="Pagani I."/>
            <person name="Ivanova N."/>
            <person name="Ovchinnikova G."/>
            <person name="Zeytun A."/>
            <person name="Detter J.C."/>
            <person name="Han C."/>
            <person name="Land M."/>
            <person name="Hauser L."/>
            <person name="Markowitz V."/>
            <person name="Cheng J.-F."/>
            <person name="Hugenholtz P."/>
            <person name="Woyke T."/>
            <person name="Wu D."/>
            <person name="Pukall R."/>
            <person name="Gehrich-Schroeter G."/>
            <person name="Brambilla E."/>
            <person name="Klenk H.-P."/>
            <person name="Eisen J.A."/>
        </authorList>
    </citation>
    <scope>NUCLEOTIDE SEQUENCE [LARGE SCALE GENOMIC DNA]</scope>
    <source>
        <strain evidence="3">DSM 21211 / LMG 22137 / NRRL B-23946 / LB-34</strain>
    </source>
</reference>
<proteinExistence type="predicted"/>
<gene>
    <name evidence="2" type="ordered locus">Deima_1655</name>
</gene>
<protein>
    <submittedName>
        <fullName evidence="2">Alpha/beta hydrolase fold protein</fullName>
    </submittedName>
</protein>
<dbReference type="SUPFAM" id="SSF53474">
    <property type="entry name" value="alpha/beta-Hydrolases"/>
    <property type="match status" value="1"/>
</dbReference>
<dbReference type="InterPro" id="IPR029058">
    <property type="entry name" value="AB_hydrolase_fold"/>
</dbReference>
<name>E8U8B5_DEIML</name>
<dbReference type="STRING" id="709986.Deima_1655"/>
<keyword evidence="3" id="KW-1185">Reference proteome</keyword>
<feature type="domain" description="AB hydrolase-1" evidence="1">
    <location>
        <begin position="46"/>
        <end position="289"/>
    </location>
</feature>
<reference evidence="2 3" key="1">
    <citation type="journal article" date="2011" name="Stand. Genomic Sci.">
        <title>Complete genome sequence of Deinococcus maricopensis type strain (LB-34).</title>
        <authorList>
            <person name="Pukall R."/>
            <person name="Zeytun A."/>
            <person name="Lucas S."/>
            <person name="Lapidus A."/>
            <person name="Hammon N."/>
            <person name="Deshpande S."/>
            <person name="Nolan M."/>
            <person name="Cheng J.F."/>
            <person name="Pitluck S."/>
            <person name="Liolios K."/>
            <person name="Pagani I."/>
            <person name="Mikhailova N."/>
            <person name="Ivanova N."/>
            <person name="Mavromatis K."/>
            <person name="Pati A."/>
            <person name="Tapia R."/>
            <person name="Han C."/>
            <person name="Goodwin L."/>
            <person name="Chen A."/>
            <person name="Palaniappan K."/>
            <person name="Land M."/>
            <person name="Hauser L."/>
            <person name="Chang Y.J."/>
            <person name="Jeffries C.D."/>
            <person name="Brambilla E.M."/>
            <person name="Rohde M."/>
            <person name="Goker M."/>
            <person name="Detter J.C."/>
            <person name="Woyke T."/>
            <person name="Bristow J."/>
            <person name="Eisen J.A."/>
            <person name="Markowitz V."/>
            <person name="Hugenholtz P."/>
            <person name="Kyrpides N.C."/>
            <person name="Klenk H.P."/>
        </authorList>
    </citation>
    <scope>NUCLEOTIDE SEQUENCE [LARGE SCALE GENOMIC DNA]</scope>
    <source>
        <strain evidence="3">DSM 21211 / LMG 22137 / NRRL B-23946 / LB-34</strain>
    </source>
</reference>
<accession>E8U8B5</accession>
<dbReference type="Pfam" id="PF00561">
    <property type="entry name" value="Abhydrolase_1"/>
    <property type="match status" value="1"/>
</dbReference>
<dbReference type="AlphaFoldDB" id="E8U8B5"/>